<protein>
    <submittedName>
        <fullName evidence="10">GP63-like</fullName>
    </submittedName>
</protein>
<dbReference type="EMBL" id="DS113195">
    <property type="protein sequence ID" value="EAY20726.1"/>
    <property type="molecule type" value="Genomic_DNA"/>
</dbReference>
<dbReference type="FunFam" id="2.60.40.10:FF:002968">
    <property type="entry name" value="GP63-like"/>
    <property type="match status" value="1"/>
</dbReference>
<dbReference type="InterPro" id="IPR013783">
    <property type="entry name" value="Ig-like_fold"/>
</dbReference>
<keyword evidence="6 8" id="KW-0482">Metalloprotease</keyword>
<dbReference type="PANTHER" id="PTHR10942">
    <property type="entry name" value="LEISHMANOLYSIN-LIKE PEPTIDASE"/>
    <property type="match status" value="1"/>
</dbReference>
<accession>A2DFM3</accession>
<dbReference type="GO" id="GO:0046872">
    <property type="term" value="F:metal ion binding"/>
    <property type="evidence" value="ECO:0007669"/>
    <property type="project" value="UniProtKB-KW"/>
</dbReference>
<dbReference type="InterPro" id="IPR002909">
    <property type="entry name" value="IPT_dom"/>
</dbReference>
<dbReference type="RefSeq" id="XP_001581712.1">
    <property type="nucleotide sequence ID" value="XM_001581662.1"/>
</dbReference>
<dbReference type="VEuPathDB" id="TrichDB:TVAGG3_0323880"/>
<feature type="domain" description="IPT/TIG" evidence="9">
    <location>
        <begin position="519"/>
        <end position="574"/>
    </location>
</feature>
<evidence type="ECO:0000256" key="7">
    <source>
        <dbReference type="PIRSR" id="PIRSR601577-1"/>
    </source>
</evidence>
<dbReference type="SUPFAM" id="SSF81296">
    <property type="entry name" value="E set domains"/>
    <property type="match status" value="1"/>
</dbReference>
<keyword evidence="2" id="KW-0645">Protease</keyword>
<keyword evidence="11" id="KW-1185">Reference proteome</keyword>
<dbReference type="Proteomes" id="UP000001542">
    <property type="component" value="Unassembled WGS sequence"/>
</dbReference>
<reference evidence="10" key="1">
    <citation type="submission" date="2006-10" db="EMBL/GenBank/DDBJ databases">
        <authorList>
            <person name="Amadeo P."/>
            <person name="Zhao Q."/>
            <person name="Wortman J."/>
            <person name="Fraser-Liggett C."/>
            <person name="Carlton J."/>
        </authorList>
    </citation>
    <scope>NUCLEOTIDE SEQUENCE</scope>
    <source>
        <strain evidence="10">G3</strain>
    </source>
</reference>
<dbReference type="GO" id="GO:0005737">
    <property type="term" value="C:cytoplasm"/>
    <property type="evidence" value="ECO:0000318"/>
    <property type="project" value="GO_Central"/>
</dbReference>
<dbReference type="GO" id="GO:0006508">
    <property type="term" value="P:proteolysis"/>
    <property type="evidence" value="ECO:0007669"/>
    <property type="project" value="UniProtKB-KW"/>
</dbReference>
<feature type="binding site" evidence="8">
    <location>
        <position position="270"/>
    </location>
    <ligand>
        <name>Zn(2+)</name>
        <dbReference type="ChEBI" id="CHEBI:29105"/>
        <note>catalytic</note>
    </ligand>
</feature>
<proteinExistence type="inferred from homology"/>
<dbReference type="Gene3D" id="3.10.170.20">
    <property type="match status" value="1"/>
</dbReference>
<dbReference type="FunFam" id="3.90.132.10:FF:000010">
    <property type="entry name" value="GP63-like"/>
    <property type="match status" value="1"/>
</dbReference>
<dbReference type="InParanoid" id="A2DFM3"/>
<dbReference type="Gene3D" id="3.90.132.10">
    <property type="entry name" value="Leishmanolysin , domain 2"/>
    <property type="match status" value="1"/>
</dbReference>
<comment type="cofactor">
    <cofactor evidence="8">
        <name>Zn(2+)</name>
        <dbReference type="ChEBI" id="CHEBI:29105"/>
    </cofactor>
    <text evidence="8">Binds 1 zinc ion per subunit.</text>
</comment>
<organism evidence="10 11">
    <name type="scientific">Trichomonas vaginalis (strain ATCC PRA-98 / G3)</name>
    <dbReference type="NCBI Taxonomy" id="412133"/>
    <lineage>
        <taxon>Eukaryota</taxon>
        <taxon>Metamonada</taxon>
        <taxon>Parabasalia</taxon>
        <taxon>Trichomonadida</taxon>
        <taxon>Trichomonadidae</taxon>
        <taxon>Trichomonas</taxon>
    </lineage>
</organism>
<evidence type="ECO:0000256" key="2">
    <source>
        <dbReference type="ARBA" id="ARBA00022670"/>
    </source>
</evidence>
<dbReference type="FunFam" id="3.10.170.20:FF:000015">
    <property type="match status" value="1"/>
</dbReference>
<evidence type="ECO:0000256" key="3">
    <source>
        <dbReference type="ARBA" id="ARBA00022723"/>
    </source>
</evidence>
<dbReference type="SMR" id="A2DFM3"/>
<evidence type="ECO:0000256" key="4">
    <source>
        <dbReference type="ARBA" id="ARBA00022801"/>
    </source>
</evidence>
<comment type="similarity">
    <text evidence="1">Belongs to the peptidase M8 family.</text>
</comment>
<evidence type="ECO:0000313" key="11">
    <source>
        <dbReference type="Proteomes" id="UP000001542"/>
    </source>
</evidence>
<gene>
    <name evidence="10" type="ORF">TVAG_391100</name>
</gene>
<evidence type="ECO:0000256" key="8">
    <source>
        <dbReference type="PIRSR" id="PIRSR601577-2"/>
    </source>
</evidence>
<dbReference type="SUPFAM" id="SSF55486">
    <property type="entry name" value="Metalloproteases ('zincins'), catalytic domain"/>
    <property type="match status" value="1"/>
</dbReference>
<dbReference type="Pfam" id="PF01457">
    <property type="entry name" value="Peptidase_M8"/>
    <property type="match status" value="1"/>
</dbReference>
<keyword evidence="3 8" id="KW-0479">Metal-binding</keyword>
<evidence type="ECO:0000256" key="6">
    <source>
        <dbReference type="ARBA" id="ARBA00023049"/>
    </source>
</evidence>
<dbReference type="GO" id="GO:0004222">
    <property type="term" value="F:metalloendopeptidase activity"/>
    <property type="evidence" value="ECO:0007669"/>
    <property type="project" value="InterPro"/>
</dbReference>
<keyword evidence="4" id="KW-0378">Hydrolase</keyword>
<dbReference type="VEuPathDB" id="TrichDB:TVAG_391100"/>
<dbReference type="OMA" id="CAHERMN"/>
<dbReference type="PANTHER" id="PTHR10942:SF0">
    <property type="entry name" value="LEISHMANOLYSIN-LIKE PEPTIDASE"/>
    <property type="match status" value="1"/>
</dbReference>
<dbReference type="InterPro" id="IPR014756">
    <property type="entry name" value="Ig_E-set"/>
</dbReference>
<evidence type="ECO:0000259" key="9">
    <source>
        <dbReference type="Pfam" id="PF01833"/>
    </source>
</evidence>
<dbReference type="GO" id="GO:0008233">
    <property type="term" value="F:peptidase activity"/>
    <property type="evidence" value="ECO:0000318"/>
    <property type="project" value="GO_Central"/>
</dbReference>
<dbReference type="GO" id="GO:0016020">
    <property type="term" value="C:membrane"/>
    <property type="evidence" value="ECO:0007669"/>
    <property type="project" value="InterPro"/>
</dbReference>
<evidence type="ECO:0000256" key="5">
    <source>
        <dbReference type="ARBA" id="ARBA00022833"/>
    </source>
</evidence>
<name>A2DFM3_TRIV3</name>
<dbReference type="Pfam" id="PF01833">
    <property type="entry name" value="TIG"/>
    <property type="match status" value="1"/>
</dbReference>
<feature type="binding site" evidence="8">
    <location>
        <position position="180"/>
    </location>
    <ligand>
        <name>Zn(2+)</name>
        <dbReference type="ChEBI" id="CHEBI:29105"/>
        <note>catalytic</note>
    </ligand>
</feature>
<dbReference type="GO" id="GO:0007155">
    <property type="term" value="P:cell adhesion"/>
    <property type="evidence" value="ECO:0007669"/>
    <property type="project" value="InterPro"/>
</dbReference>
<dbReference type="CDD" id="cd00603">
    <property type="entry name" value="IPT_PCSR"/>
    <property type="match status" value="1"/>
</dbReference>
<dbReference type="Gene3D" id="2.60.40.10">
    <property type="entry name" value="Immunoglobulins"/>
    <property type="match status" value="1"/>
</dbReference>
<feature type="active site" evidence="7">
    <location>
        <position position="181"/>
    </location>
</feature>
<keyword evidence="5 8" id="KW-0862">Zinc</keyword>
<dbReference type="KEGG" id="tva:5466271"/>
<reference evidence="10" key="2">
    <citation type="journal article" date="2007" name="Science">
        <title>Draft genome sequence of the sexually transmitted pathogen Trichomonas vaginalis.</title>
        <authorList>
            <person name="Carlton J.M."/>
            <person name="Hirt R.P."/>
            <person name="Silva J.C."/>
            <person name="Delcher A.L."/>
            <person name="Schatz M."/>
            <person name="Zhao Q."/>
            <person name="Wortman J.R."/>
            <person name="Bidwell S.L."/>
            <person name="Alsmark U.C.M."/>
            <person name="Besteiro S."/>
            <person name="Sicheritz-Ponten T."/>
            <person name="Noel C.J."/>
            <person name="Dacks J.B."/>
            <person name="Foster P.G."/>
            <person name="Simillion C."/>
            <person name="Van de Peer Y."/>
            <person name="Miranda-Saavedra D."/>
            <person name="Barton G.J."/>
            <person name="Westrop G.D."/>
            <person name="Mueller S."/>
            <person name="Dessi D."/>
            <person name="Fiori P.L."/>
            <person name="Ren Q."/>
            <person name="Paulsen I."/>
            <person name="Zhang H."/>
            <person name="Bastida-Corcuera F.D."/>
            <person name="Simoes-Barbosa A."/>
            <person name="Brown M.T."/>
            <person name="Hayes R.D."/>
            <person name="Mukherjee M."/>
            <person name="Okumura C.Y."/>
            <person name="Schneider R."/>
            <person name="Smith A.J."/>
            <person name="Vanacova S."/>
            <person name="Villalvazo M."/>
            <person name="Haas B.J."/>
            <person name="Pertea M."/>
            <person name="Feldblyum T.V."/>
            <person name="Utterback T.R."/>
            <person name="Shu C.L."/>
            <person name="Osoegawa K."/>
            <person name="de Jong P.J."/>
            <person name="Hrdy I."/>
            <person name="Horvathova L."/>
            <person name="Zubacova Z."/>
            <person name="Dolezal P."/>
            <person name="Malik S.B."/>
            <person name="Logsdon J.M. Jr."/>
            <person name="Henze K."/>
            <person name="Gupta A."/>
            <person name="Wang C.C."/>
            <person name="Dunne R.L."/>
            <person name="Upcroft J.A."/>
            <person name="Upcroft P."/>
            <person name="White O."/>
            <person name="Salzberg S.L."/>
            <person name="Tang P."/>
            <person name="Chiu C.-H."/>
            <person name="Lee Y.-S."/>
            <person name="Embley T.M."/>
            <person name="Coombs G.H."/>
            <person name="Mottram J.C."/>
            <person name="Tachezy J."/>
            <person name="Fraser-Liggett C.M."/>
            <person name="Johnson P.J."/>
        </authorList>
    </citation>
    <scope>NUCLEOTIDE SEQUENCE [LARGE SCALE GENOMIC DNA]</scope>
    <source>
        <strain evidence="10">G3</strain>
    </source>
</reference>
<dbReference type="InterPro" id="IPR001577">
    <property type="entry name" value="Peptidase_M8"/>
</dbReference>
<dbReference type="AlphaFoldDB" id="A2DFM3"/>
<evidence type="ECO:0000256" key="1">
    <source>
        <dbReference type="ARBA" id="ARBA00005860"/>
    </source>
</evidence>
<sequence>MFVFQLVLSSSHVFTCSHEIFQKQTLRELTEPLERKTMEVSTDEGLNESIRIKFDMSSIDHASLDPSQCTSVTGTCTSNDILTDAKRTTIKETFYTVKEFLESNINITRNPNDEYDLTISVYAQPFGSSSSGLAYASSLAYNGVNGRPSQGKIVVNPAKLPDKPETFQSGDRQFIMTVLHELNHVLSFSSSLFNKWITNVTALHYTDAYGKEINESAYNSYTGYLIPHKYLQTPHLLAFVNDRFHVSSPQYMHLGLEIEDGGGSGTAGSHPNERLFFTDLMQGRTYGPGWISGIFYNTLWDTGWYAPSTNVTEELIYLNDYINTKIEVTEKVLLQPPTKSFPATYLCQSTALQACFYDYTFTGACSLKSTSEVDFEGHEGWYNPENKSEVGQDDLLDYAPLLLPWYSCRTNGSSGLQTMIDYDSTYDYTKHGETFNANSTCALSTLNKGITGNLIATPRCYEAWCGSDNKVRLVVDDEEYYCKYDGQSASFSNYAGTVTCPPAAQVCANRNLTEVFGVSQLFPDRGPIDGQNLVGIMGSGYSKYNASDVTITIGTVPCQIKIYKDNYILCKLDTPSTDQQTLIKKGTWNLLSSSTTTNVYRQFIANVTTFGVFKLPDMYVFTKKKYAD</sequence>
<dbReference type="OrthoDB" id="10266053at2759"/>
<evidence type="ECO:0000313" key="10">
    <source>
        <dbReference type="EMBL" id="EAY20726.1"/>
    </source>
</evidence>
<feature type="binding site" evidence="8">
    <location>
        <position position="184"/>
    </location>
    <ligand>
        <name>Zn(2+)</name>
        <dbReference type="ChEBI" id="CHEBI:29105"/>
        <note>catalytic</note>
    </ligand>
</feature>